<dbReference type="InterPro" id="IPR042099">
    <property type="entry name" value="ANL_N_sf"/>
</dbReference>
<evidence type="ECO:0000259" key="1">
    <source>
        <dbReference type="Pfam" id="PF00501"/>
    </source>
</evidence>
<dbReference type="RefSeq" id="WP_016558279.1">
    <property type="nucleotide sequence ID" value="NZ_AEYE02000036.1"/>
</dbReference>
<dbReference type="SUPFAM" id="SSF56801">
    <property type="entry name" value="Acetyl-CoA synthetase-like"/>
    <property type="match status" value="1"/>
</dbReference>
<dbReference type="PANTHER" id="PTHR36932:SF1">
    <property type="entry name" value="CAPSULAR POLYSACCHARIDE BIOSYNTHESIS PROTEIN"/>
    <property type="match status" value="1"/>
</dbReference>
<dbReference type="InterPro" id="IPR000873">
    <property type="entry name" value="AMP-dep_synth/lig_dom"/>
</dbReference>
<keyword evidence="2" id="KW-0614">Plasmid</keyword>
<dbReference type="EMBL" id="AEYE02000036">
    <property type="protein sequence ID" value="EPE94389.1"/>
    <property type="molecule type" value="Genomic_DNA"/>
</dbReference>
<comment type="caution">
    <text evidence="2">The sequence shown here is derived from an EMBL/GenBank/DDBJ whole genome shotgun (WGS) entry which is preliminary data.</text>
</comment>
<feature type="domain" description="AMP-dependent synthetase/ligase" evidence="1">
    <location>
        <begin position="91"/>
        <end position="262"/>
    </location>
</feature>
<dbReference type="Pfam" id="PF00501">
    <property type="entry name" value="AMP-binding"/>
    <property type="match status" value="1"/>
</dbReference>
<geneLocation type="plasmid" evidence="2">
    <name>pRg502b</name>
</geneLocation>
<gene>
    <name evidence="2" type="ORF">RGCCGE502_31927</name>
</gene>
<dbReference type="Gene3D" id="3.40.50.12780">
    <property type="entry name" value="N-terminal domain of ligase-like"/>
    <property type="match status" value="1"/>
</dbReference>
<reference evidence="2 3" key="1">
    <citation type="journal article" date="2012" name="J. Bacteriol.">
        <title>Genome sequence of Rhizobium grahamii CCGE502, a broad-host-range symbiont with low nodulation competitiveness in Phaseolus vulgaris.</title>
        <authorList>
            <person name="Althabegoiti M.J."/>
            <person name="Lozano L."/>
            <person name="Torres-Tejerizo G."/>
            <person name="Ormeno-Orrillo E."/>
            <person name="Rogel M.A."/>
            <person name="Gonzalez V."/>
            <person name="Martinez-Romero E."/>
        </authorList>
    </citation>
    <scope>NUCLEOTIDE SEQUENCE [LARGE SCALE GENOMIC DNA]</scope>
    <source>
        <strain evidence="2 3">CCGE 502</strain>
        <plasmid evidence="2">pRg502b</plasmid>
    </source>
</reference>
<dbReference type="PANTHER" id="PTHR36932">
    <property type="entry name" value="CAPSULAR POLYSACCHARIDE BIOSYNTHESIS PROTEIN"/>
    <property type="match status" value="1"/>
</dbReference>
<dbReference type="AlphaFoldDB" id="S3H6Q9"/>
<name>S3H6Q9_9HYPH</name>
<keyword evidence="3" id="KW-1185">Reference proteome</keyword>
<dbReference type="Proteomes" id="UP000014411">
    <property type="component" value="Unassembled WGS sequence"/>
</dbReference>
<accession>S3H6Q9</accession>
<organism evidence="2 3">
    <name type="scientific">Rhizobium grahamii CCGE 502</name>
    <dbReference type="NCBI Taxonomy" id="990285"/>
    <lineage>
        <taxon>Bacteria</taxon>
        <taxon>Pseudomonadati</taxon>
        <taxon>Pseudomonadota</taxon>
        <taxon>Alphaproteobacteria</taxon>
        <taxon>Hyphomicrobiales</taxon>
        <taxon>Rhizobiaceae</taxon>
        <taxon>Rhizobium/Agrobacterium group</taxon>
        <taxon>Rhizobium</taxon>
    </lineage>
</organism>
<evidence type="ECO:0000313" key="3">
    <source>
        <dbReference type="Proteomes" id="UP000014411"/>
    </source>
</evidence>
<proteinExistence type="predicted"/>
<evidence type="ECO:0000313" key="2">
    <source>
        <dbReference type="EMBL" id="EPE94389.1"/>
    </source>
</evidence>
<dbReference type="HOGENOM" id="CLU_035301_5_2_5"/>
<protein>
    <submittedName>
        <fullName evidence="2">Coenzyme F390 synthetase</fullName>
    </submittedName>
</protein>
<dbReference type="InterPro" id="IPR053158">
    <property type="entry name" value="CapK_Type1_Caps_Biosynth"/>
</dbReference>
<sequence length="413" mass="46084">MDAGKSIETCLKFWPDVKVDPFPFHLALMYSKELELALKRGLSLTSAALTRDRIVDRTSQTPLGARHRFFDFNEIPLTKKEDIVRSPSSYVNKSLIDDNITVKFTSGSTGPGLAVLYSGHFYVEELFLSVPRILRAWGVEDFSGTLTLNISDSNHRRGSIAVCPDRRIGVQLDLPIDFRSKTEIQKLIHFVQAWKPRVISSRPELLELICAVGLDAALHATADWVISGGSYLTIERRRRIGSYFSAPVIDVYASTECGIVAWDRPGPNYLVVDQSRHFVELRDGNIVITTIDNLVMPFLRYLTGDRGQLTFNNDIGIKLDPDRNVPLFNDKHGQPFVPIFVKNALNKLGIWSFTLIQETAGTMSIVVPEDVGRNEVERTVLSSLASSEASEEIIVDCHVEIASVSGFQFIGPS</sequence>